<reference evidence="1 2" key="1">
    <citation type="submission" date="2019-03" db="EMBL/GenBank/DDBJ databases">
        <title>Genomic Encyclopedia of Type Strains, Phase IV (KMG-IV): sequencing the most valuable type-strain genomes for metagenomic binning, comparative biology and taxonomic classification.</title>
        <authorList>
            <person name="Goeker M."/>
        </authorList>
    </citation>
    <scope>NUCLEOTIDE SEQUENCE [LARGE SCALE GENOMIC DNA]</scope>
    <source>
        <strain evidence="1 2">DSM 100059</strain>
    </source>
</reference>
<evidence type="ECO:0000313" key="2">
    <source>
        <dbReference type="Proteomes" id="UP000294498"/>
    </source>
</evidence>
<evidence type="ECO:0000313" key="1">
    <source>
        <dbReference type="EMBL" id="TDW97086.1"/>
    </source>
</evidence>
<dbReference type="Proteomes" id="UP000294498">
    <property type="component" value="Unassembled WGS sequence"/>
</dbReference>
<gene>
    <name evidence="1" type="ORF">EDB95_4926</name>
</gene>
<comment type="caution">
    <text evidence="1">The sequence shown here is derived from an EMBL/GenBank/DDBJ whole genome shotgun (WGS) entry which is preliminary data.</text>
</comment>
<organism evidence="1 2">
    <name type="scientific">Dinghuibacter silviterrae</name>
    <dbReference type="NCBI Taxonomy" id="1539049"/>
    <lineage>
        <taxon>Bacteria</taxon>
        <taxon>Pseudomonadati</taxon>
        <taxon>Bacteroidota</taxon>
        <taxon>Chitinophagia</taxon>
        <taxon>Chitinophagales</taxon>
        <taxon>Chitinophagaceae</taxon>
        <taxon>Dinghuibacter</taxon>
    </lineage>
</organism>
<dbReference type="RefSeq" id="WP_133998683.1">
    <property type="nucleotide sequence ID" value="NZ_SODV01000002.1"/>
</dbReference>
<proteinExistence type="predicted"/>
<sequence>MNRIFFGSAAAIMTIVGLGSFKSRERVLQTGTAWLPALENNLFTHTGSILASNPRRSQLSMYNALDPLTSEPAQGTAIGDCITNSALICVAEFNTDGSGNIVGTVIAFVTGIYQYA</sequence>
<keyword evidence="2" id="KW-1185">Reference proteome</keyword>
<accession>A0A4R8DIT3</accession>
<dbReference type="EMBL" id="SODV01000002">
    <property type="protein sequence ID" value="TDW97086.1"/>
    <property type="molecule type" value="Genomic_DNA"/>
</dbReference>
<dbReference type="AlphaFoldDB" id="A0A4R8DIT3"/>
<name>A0A4R8DIT3_9BACT</name>
<protein>
    <submittedName>
        <fullName evidence="1">Uncharacterized protein</fullName>
    </submittedName>
</protein>